<name>A0A8B2ZCN6_9LACO</name>
<proteinExistence type="predicted"/>
<reference evidence="1 2" key="1">
    <citation type="submission" date="2018-08" db="EMBL/GenBank/DDBJ databases">
        <title>A genome reference for cultivated species of the human gut microbiota.</title>
        <authorList>
            <person name="Zou Y."/>
            <person name="Xue W."/>
            <person name="Luo G."/>
        </authorList>
    </citation>
    <scope>NUCLEOTIDE SEQUENCE [LARGE SCALE GENOMIC DNA]</scope>
    <source>
        <strain evidence="1 2">TF10-9AT</strain>
    </source>
</reference>
<comment type="caution">
    <text evidence="1">The sequence shown here is derived from an EMBL/GenBank/DDBJ whole genome shotgun (WGS) entry which is preliminary data.</text>
</comment>
<dbReference type="Proteomes" id="UP000260790">
    <property type="component" value="Unassembled WGS sequence"/>
</dbReference>
<organism evidence="1 2">
    <name type="scientific">Ligilactobacillus ruminis</name>
    <dbReference type="NCBI Taxonomy" id="1623"/>
    <lineage>
        <taxon>Bacteria</taxon>
        <taxon>Bacillati</taxon>
        <taxon>Bacillota</taxon>
        <taxon>Bacilli</taxon>
        <taxon>Lactobacillales</taxon>
        <taxon>Lactobacillaceae</taxon>
        <taxon>Ligilactobacillus</taxon>
    </lineage>
</organism>
<dbReference type="AlphaFoldDB" id="A0A8B2ZCN6"/>
<dbReference type="EMBL" id="QSQR01000001">
    <property type="protein sequence ID" value="RGK48369.1"/>
    <property type="molecule type" value="Genomic_DNA"/>
</dbReference>
<evidence type="ECO:0000313" key="2">
    <source>
        <dbReference type="Proteomes" id="UP000260790"/>
    </source>
</evidence>
<protein>
    <submittedName>
        <fullName evidence="1">Uncharacterized protein</fullName>
    </submittedName>
</protein>
<evidence type="ECO:0000313" key="1">
    <source>
        <dbReference type="EMBL" id="RGK48369.1"/>
    </source>
</evidence>
<sequence length="65" mass="7256">MPSYLRMCLSRLVSEKGIPFSMTIKQAPVNKGIEAMKRASRIAEENGISDMTLEEIDAEIAEARK</sequence>
<gene>
    <name evidence="1" type="ORF">DXD09_01145</name>
</gene>
<accession>A0A8B2ZCN6</accession>